<evidence type="ECO:0008006" key="3">
    <source>
        <dbReference type="Google" id="ProtNLM"/>
    </source>
</evidence>
<protein>
    <recommendedName>
        <fullName evidence="3">Disease resistance protein</fullName>
    </recommendedName>
</protein>
<dbReference type="Proteomes" id="UP000288805">
    <property type="component" value="Unassembled WGS sequence"/>
</dbReference>
<accession>A0A438J038</accession>
<evidence type="ECO:0000313" key="1">
    <source>
        <dbReference type="EMBL" id="RVX02331.1"/>
    </source>
</evidence>
<dbReference type="SUPFAM" id="SSF52047">
    <property type="entry name" value="RNI-like"/>
    <property type="match status" value="1"/>
</dbReference>
<dbReference type="EMBL" id="QGNW01000071">
    <property type="protein sequence ID" value="RVX02331.1"/>
    <property type="molecule type" value="Genomic_DNA"/>
</dbReference>
<dbReference type="InterPro" id="IPR032675">
    <property type="entry name" value="LRR_dom_sf"/>
</dbReference>
<name>A0A438J038_VITVI</name>
<organism evidence="1 2">
    <name type="scientific">Vitis vinifera</name>
    <name type="common">Grape</name>
    <dbReference type="NCBI Taxonomy" id="29760"/>
    <lineage>
        <taxon>Eukaryota</taxon>
        <taxon>Viridiplantae</taxon>
        <taxon>Streptophyta</taxon>
        <taxon>Embryophyta</taxon>
        <taxon>Tracheophyta</taxon>
        <taxon>Spermatophyta</taxon>
        <taxon>Magnoliopsida</taxon>
        <taxon>eudicotyledons</taxon>
        <taxon>Gunneridae</taxon>
        <taxon>Pentapetalae</taxon>
        <taxon>rosids</taxon>
        <taxon>Vitales</taxon>
        <taxon>Vitaceae</taxon>
        <taxon>Viteae</taxon>
        <taxon>Vitis</taxon>
    </lineage>
</organism>
<gene>
    <name evidence="1" type="ORF">CK203_028425</name>
</gene>
<comment type="caution">
    <text evidence="1">The sequence shown here is derived from an EMBL/GenBank/DDBJ whole genome shotgun (WGS) entry which is preliminary data.</text>
</comment>
<proteinExistence type="predicted"/>
<dbReference type="Gene3D" id="3.80.10.10">
    <property type="entry name" value="Ribonuclease Inhibitor"/>
    <property type="match status" value="1"/>
</dbReference>
<dbReference type="AlphaFoldDB" id="A0A438J038"/>
<evidence type="ECO:0000313" key="2">
    <source>
        <dbReference type="Proteomes" id="UP000288805"/>
    </source>
</evidence>
<sequence length="122" mass="14337">MNCHHGEFLRLEFLKMQQLWSLEDLSVEEGAVPNLKTLKIECCDKMRKFPHGLLQLKKLQRLNLYDVSQELMSEVLKTQGEDWNRIGLIISQTLETYLETKMVSFVVYLNLSLILYQDPFVS</sequence>
<reference evidence="1 2" key="1">
    <citation type="journal article" date="2018" name="PLoS Genet.">
        <title>Population sequencing reveals clonal diversity and ancestral inbreeding in the grapevine cultivar Chardonnay.</title>
        <authorList>
            <person name="Roach M.J."/>
            <person name="Johnson D.L."/>
            <person name="Bohlmann J."/>
            <person name="van Vuuren H.J."/>
            <person name="Jones S.J."/>
            <person name="Pretorius I.S."/>
            <person name="Schmidt S.A."/>
            <person name="Borneman A.R."/>
        </authorList>
    </citation>
    <scope>NUCLEOTIDE SEQUENCE [LARGE SCALE GENOMIC DNA]</scope>
    <source>
        <strain evidence="2">cv. Chardonnay</strain>
        <tissue evidence="1">Leaf</tissue>
    </source>
</reference>